<dbReference type="Gene3D" id="3.40.50.1110">
    <property type="entry name" value="SGNH hydrolase"/>
    <property type="match status" value="1"/>
</dbReference>
<reference evidence="1" key="1">
    <citation type="journal article" date="2013" name="Environ. Microbiol.">
        <title>Microbiota from the distal guts of lean and obese adolescents exhibit partial functional redundancy besides clear differences in community structure.</title>
        <authorList>
            <person name="Ferrer M."/>
            <person name="Ruiz A."/>
            <person name="Lanza F."/>
            <person name="Haange S.B."/>
            <person name="Oberbach A."/>
            <person name="Till H."/>
            <person name="Bargiela R."/>
            <person name="Campoy C."/>
            <person name="Segura M.T."/>
            <person name="Richter M."/>
            <person name="von Bergen M."/>
            <person name="Seifert J."/>
            <person name="Suarez A."/>
        </authorList>
    </citation>
    <scope>NUCLEOTIDE SEQUENCE</scope>
</reference>
<organism evidence="1">
    <name type="scientific">human gut metagenome</name>
    <dbReference type="NCBI Taxonomy" id="408170"/>
    <lineage>
        <taxon>unclassified sequences</taxon>
        <taxon>metagenomes</taxon>
        <taxon>organismal metagenomes</taxon>
    </lineage>
</organism>
<protein>
    <recommendedName>
        <fullName evidence="2">FCP1 homology domain-containing protein</fullName>
    </recommendedName>
</protein>
<sequence length="225" mass="25027">MTDLFVFRNTTVEPLFGSEGVRCSGYGDISDLGEETAACVWAYTLPVGCDIGAQIREADSYIDRLRLVLDRIGPARMCYLFTLACPYVLPVESGSGALRAAVARYDAALYAFAAARPNVRVLDFASFLGRYACGERIDWRHWFLARTAVSPRLQSDFRHWFAAERRAALMQRRKCLVLDLDNTLWGGVLGEEGPEGIRIGGDYPGNAYLLFQQGIRELARTGVIL</sequence>
<dbReference type="InterPro" id="IPR036514">
    <property type="entry name" value="SGNH_hydro_sf"/>
</dbReference>
<evidence type="ECO:0000313" key="1">
    <source>
        <dbReference type="EMBL" id="EKC66439.1"/>
    </source>
</evidence>
<accession>K1TG21</accession>
<proteinExistence type="predicted"/>
<comment type="caution">
    <text evidence="1">The sequence shown here is derived from an EMBL/GenBank/DDBJ whole genome shotgun (WGS) entry which is preliminary data.</text>
</comment>
<dbReference type="EMBL" id="AJWY01006585">
    <property type="protein sequence ID" value="EKC66439.1"/>
    <property type="molecule type" value="Genomic_DNA"/>
</dbReference>
<dbReference type="AlphaFoldDB" id="K1TG21"/>
<name>K1TG21_9ZZZZ</name>
<gene>
    <name evidence="1" type="ORF">LEA_09810</name>
</gene>
<evidence type="ECO:0008006" key="2">
    <source>
        <dbReference type="Google" id="ProtNLM"/>
    </source>
</evidence>
<dbReference type="Gene3D" id="3.40.50.1000">
    <property type="entry name" value="HAD superfamily/HAD-like"/>
    <property type="match status" value="1"/>
</dbReference>
<feature type="non-terminal residue" evidence="1">
    <location>
        <position position="225"/>
    </location>
</feature>
<dbReference type="InterPro" id="IPR023214">
    <property type="entry name" value="HAD_sf"/>
</dbReference>